<dbReference type="RefSeq" id="WP_175517672.1">
    <property type="nucleotide sequence ID" value="NZ_FOQD01000016.1"/>
</dbReference>
<dbReference type="SUPFAM" id="SSF47226">
    <property type="entry name" value="Histidine-containing phosphotransfer domain, HPT domain"/>
    <property type="match status" value="1"/>
</dbReference>
<accession>A0A1I3PGG6</accession>
<dbReference type="InterPro" id="IPR036641">
    <property type="entry name" value="HPT_dom_sf"/>
</dbReference>
<dbReference type="STRING" id="1576369.SAMN05421753_116143"/>
<dbReference type="Pfam" id="PF01627">
    <property type="entry name" value="Hpt"/>
    <property type="match status" value="1"/>
</dbReference>
<reference evidence="4" key="1">
    <citation type="submission" date="2016-10" db="EMBL/GenBank/DDBJ databases">
        <authorList>
            <person name="Varghese N."/>
            <person name="Submissions S."/>
        </authorList>
    </citation>
    <scope>NUCLEOTIDE SEQUENCE [LARGE SCALE GENOMIC DNA]</scope>
    <source>
        <strain evidence="4">DSM 26348</strain>
    </source>
</reference>
<sequence length="122" mass="13321">MSNLPPMQESEPVIDLQPALARLGNDAGLLRDLAYFYLEDGVTLLNEVARGLEEQDAELVTRSAHSLKGLSANFDAHQAVAVSLEVEQLGKREDLSAAAAAYSRLRESVEQVMQALQEDVLK</sequence>
<gene>
    <name evidence="3" type="ORF">SAMN05421753_116143</name>
</gene>
<evidence type="ECO:0000256" key="1">
    <source>
        <dbReference type="PROSITE-ProRule" id="PRU00110"/>
    </source>
</evidence>
<dbReference type="EMBL" id="FOQD01000016">
    <property type="protein sequence ID" value="SFJ20430.1"/>
    <property type="molecule type" value="Genomic_DNA"/>
</dbReference>
<feature type="domain" description="HPt" evidence="2">
    <location>
        <begin position="26"/>
        <end position="119"/>
    </location>
</feature>
<feature type="modified residue" description="Phosphohistidine" evidence="1">
    <location>
        <position position="65"/>
    </location>
</feature>
<keyword evidence="4" id="KW-1185">Reference proteome</keyword>
<dbReference type="Proteomes" id="UP000199518">
    <property type="component" value="Unassembled WGS sequence"/>
</dbReference>
<dbReference type="Gene3D" id="1.20.120.160">
    <property type="entry name" value="HPT domain"/>
    <property type="match status" value="1"/>
</dbReference>
<evidence type="ECO:0000313" key="3">
    <source>
        <dbReference type="EMBL" id="SFJ20430.1"/>
    </source>
</evidence>
<protein>
    <submittedName>
        <fullName evidence="3">HPt (Histidine-containing phosphotransfer) domain-containing protein</fullName>
    </submittedName>
</protein>
<dbReference type="InterPro" id="IPR008207">
    <property type="entry name" value="Sig_transdc_His_kin_Hpt_dom"/>
</dbReference>
<dbReference type="PROSITE" id="PS50894">
    <property type="entry name" value="HPT"/>
    <property type="match status" value="1"/>
</dbReference>
<name>A0A1I3PGG6_9PLAN</name>
<dbReference type="GO" id="GO:0004672">
    <property type="term" value="F:protein kinase activity"/>
    <property type="evidence" value="ECO:0007669"/>
    <property type="project" value="UniProtKB-ARBA"/>
</dbReference>
<evidence type="ECO:0000259" key="2">
    <source>
        <dbReference type="PROSITE" id="PS50894"/>
    </source>
</evidence>
<dbReference type="GO" id="GO:0000160">
    <property type="term" value="P:phosphorelay signal transduction system"/>
    <property type="evidence" value="ECO:0007669"/>
    <property type="project" value="InterPro"/>
</dbReference>
<keyword evidence="1" id="KW-0597">Phosphoprotein</keyword>
<evidence type="ECO:0000313" key="4">
    <source>
        <dbReference type="Proteomes" id="UP000199518"/>
    </source>
</evidence>
<dbReference type="AlphaFoldDB" id="A0A1I3PGG6"/>
<proteinExistence type="predicted"/>
<organism evidence="3 4">
    <name type="scientific">Planctomicrobium piriforme</name>
    <dbReference type="NCBI Taxonomy" id="1576369"/>
    <lineage>
        <taxon>Bacteria</taxon>
        <taxon>Pseudomonadati</taxon>
        <taxon>Planctomycetota</taxon>
        <taxon>Planctomycetia</taxon>
        <taxon>Planctomycetales</taxon>
        <taxon>Planctomycetaceae</taxon>
        <taxon>Planctomicrobium</taxon>
    </lineage>
</organism>
<dbReference type="SMART" id="SM00073">
    <property type="entry name" value="HPT"/>
    <property type="match status" value="1"/>
</dbReference>